<accession>A0A2V4MT67</accession>
<sequence length="107" mass="11633">MGRHAAQELVEEIGLVADPEDMRVWGVTRGEFGNVGVHFLAPPVPAALVLKHYEALVEAEVARGACPELDQLAVVRSDQDVTGLGHYADFLPQVVTRYTAPRTLRTA</sequence>
<dbReference type="EMBL" id="PYBW01000167">
    <property type="protein sequence ID" value="PYC66744.1"/>
    <property type="molecule type" value="Genomic_DNA"/>
</dbReference>
<dbReference type="Proteomes" id="UP000248039">
    <property type="component" value="Unassembled WGS sequence"/>
</dbReference>
<dbReference type="OrthoDB" id="4556257at2"/>
<organism evidence="1 2">
    <name type="scientific">Streptomyces tateyamensis</name>
    <dbReference type="NCBI Taxonomy" id="565073"/>
    <lineage>
        <taxon>Bacteria</taxon>
        <taxon>Bacillati</taxon>
        <taxon>Actinomycetota</taxon>
        <taxon>Actinomycetes</taxon>
        <taxon>Kitasatosporales</taxon>
        <taxon>Streptomycetaceae</taxon>
        <taxon>Streptomyces</taxon>
    </lineage>
</organism>
<keyword evidence="2" id="KW-1185">Reference proteome</keyword>
<dbReference type="RefSeq" id="WP_110673258.1">
    <property type="nucleotide sequence ID" value="NZ_PYBW01000167.1"/>
</dbReference>
<dbReference type="AlphaFoldDB" id="A0A2V4MT67"/>
<protein>
    <recommendedName>
        <fullName evidence="3">NUDIX hydrolase</fullName>
    </recommendedName>
</protein>
<evidence type="ECO:0000313" key="2">
    <source>
        <dbReference type="Proteomes" id="UP000248039"/>
    </source>
</evidence>
<evidence type="ECO:0008006" key="3">
    <source>
        <dbReference type="Google" id="ProtNLM"/>
    </source>
</evidence>
<comment type="caution">
    <text evidence="1">The sequence shown here is derived from an EMBL/GenBank/DDBJ whole genome shotgun (WGS) entry which is preliminary data.</text>
</comment>
<name>A0A2V4MT67_9ACTN</name>
<evidence type="ECO:0000313" key="1">
    <source>
        <dbReference type="EMBL" id="PYC66744.1"/>
    </source>
</evidence>
<reference evidence="1 2" key="1">
    <citation type="submission" date="2018-03" db="EMBL/GenBank/DDBJ databases">
        <title>Bioinformatic expansion and discovery of thiopeptide antibiotics.</title>
        <authorList>
            <person name="Schwalen C.J."/>
            <person name="Hudson G.A."/>
            <person name="Mitchell D.A."/>
        </authorList>
    </citation>
    <scope>NUCLEOTIDE SEQUENCE [LARGE SCALE GENOMIC DNA]</scope>
    <source>
        <strain evidence="1 2">ATCC 21389</strain>
    </source>
</reference>
<gene>
    <name evidence="1" type="ORF">C7C46_30980</name>
</gene>
<proteinExistence type="predicted"/>